<organism evidence="2 3">
    <name type="scientific">Flavobacterium panici</name>
    <dbReference type="NCBI Taxonomy" id="2654843"/>
    <lineage>
        <taxon>Bacteria</taxon>
        <taxon>Pseudomonadati</taxon>
        <taxon>Bacteroidota</taxon>
        <taxon>Flavobacteriia</taxon>
        <taxon>Flavobacteriales</taxon>
        <taxon>Flavobacteriaceae</taxon>
        <taxon>Flavobacterium</taxon>
    </lineage>
</organism>
<gene>
    <name evidence="2" type="ORF">FLAPXU55_01971</name>
</gene>
<proteinExistence type="predicted"/>
<keyword evidence="1" id="KW-0472">Membrane</keyword>
<evidence type="ECO:0000313" key="2">
    <source>
        <dbReference type="EMBL" id="CAC9974274.1"/>
    </source>
</evidence>
<keyword evidence="1" id="KW-0812">Transmembrane</keyword>
<dbReference type="RefSeq" id="WP_180857519.1">
    <property type="nucleotide sequence ID" value="NZ_CAIJDE010000038.1"/>
</dbReference>
<reference evidence="2 3" key="1">
    <citation type="submission" date="2020-06" db="EMBL/GenBank/DDBJ databases">
        <authorList>
            <person name="Criscuolo A."/>
        </authorList>
    </citation>
    <scope>NUCLEOTIDE SEQUENCE [LARGE SCALE GENOMIC DNA]</scope>
    <source>
        <strain evidence="2">PXU-55</strain>
    </source>
</reference>
<feature type="transmembrane region" description="Helical" evidence="1">
    <location>
        <begin position="12"/>
        <end position="32"/>
    </location>
</feature>
<sequence>MISLCGSVPNGFFEAIGIGFIVILGVLFYTHYKAYTSKYYTEEYVYFSSGKKVLLYLLFLAISICAVPVLIIVSLYVYTRISN</sequence>
<comment type="caution">
    <text evidence="2">The sequence shown here is derived from an EMBL/GenBank/DDBJ whole genome shotgun (WGS) entry which is preliminary data.</text>
</comment>
<dbReference type="Proteomes" id="UP000533639">
    <property type="component" value="Unassembled WGS sequence"/>
</dbReference>
<accession>A0A9N8J118</accession>
<evidence type="ECO:0000313" key="3">
    <source>
        <dbReference type="Proteomes" id="UP000533639"/>
    </source>
</evidence>
<name>A0A9N8J118_9FLAO</name>
<keyword evidence="3" id="KW-1185">Reference proteome</keyword>
<dbReference type="AlphaFoldDB" id="A0A9N8J118"/>
<dbReference type="EMBL" id="CAIJDE010000038">
    <property type="protein sequence ID" value="CAC9974274.1"/>
    <property type="molecule type" value="Genomic_DNA"/>
</dbReference>
<protein>
    <submittedName>
        <fullName evidence="2">Uncharacterized protein</fullName>
    </submittedName>
</protein>
<keyword evidence="1" id="KW-1133">Transmembrane helix</keyword>
<evidence type="ECO:0000256" key="1">
    <source>
        <dbReference type="SAM" id="Phobius"/>
    </source>
</evidence>
<feature type="transmembrane region" description="Helical" evidence="1">
    <location>
        <begin position="53"/>
        <end position="78"/>
    </location>
</feature>